<dbReference type="Proteomes" id="UP000006531">
    <property type="component" value="Segment"/>
</dbReference>
<organism evidence="1 2">
    <name type="scientific">Cyanophage NATL1A-7</name>
    <dbReference type="NCBI Taxonomy" id="445693"/>
    <lineage>
        <taxon>Viruses</taxon>
        <taxon>Duplodnaviria</taxon>
        <taxon>Heunggongvirae</taxon>
        <taxon>Uroviricota</taxon>
        <taxon>Caudoviricetes</taxon>
        <taxon>Autographivirales</taxon>
        <taxon>Sechaudvirinae</taxon>
        <taxon>Cheungvirus</taxon>
        <taxon>Cheungvirus NATL1A7</taxon>
    </lineage>
</organism>
<evidence type="ECO:0000313" key="2">
    <source>
        <dbReference type="Proteomes" id="UP000006531"/>
    </source>
</evidence>
<reference evidence="1 2" key="1">
    <citation type="submission" date="2009-10" db="EMBL/GenBank/DDBJ databases">
        <title>The Genome Sequence of Cyanophage NATL1A-7.</title>
        <authorList>
            <consortium name="The Broad Institute Genome Sequencing Platform"/>
            <person name="Henn M.R."/>
            <person name="Sullivan M.S."/>
            <person name="Osburne M.S."/>
            <person name="Levin J."/>
            <person name="Malboeuf C."/>
            <person name="Casali M."/>
            <person name="Russ C."/>
            <person name="Lennon N."/>
            <person name="Erlich R."/>
            <person name="Young S.K."/>
            <person name="Koehrsen M."/>
            <person name="Yandava C."/>
            <person name="Zeng Q."/>
            <person name="Alvarado L."/>
            <person name="Anderson S."/>
            <person name="Berlin A."/>
            <person name="Borenstein D."/>
            <person name="Chen Z."/>
            <person name="Engels R."/>
            <person name="Freedman E."/>
            <person name="Gellesch M."/>
            <person name="Goldberg J."/>
            <person name="Green L."/>
            <person name="Griggs A."/>
            <person name="Gujja S."/>
            <person name="Heiman D."/>
            <person name="Hepburn T."/>
            <person name="Howarth C."/>
            <person name="Jen D."/>
            <person name="Larson L."/>
            <person name="Lewis B."/>
            <person name="Mehta T."/>
            <person name="Park D."/>
            <person name="Pearson M."/>
            <person name="Roberts A."/>
            <person name="Ryan E."/>
            <person name="Saif S."/>
            <person name="Shea T."/>
            <person name="Shenoy N."/>
            <person name="Sisk P."/>
            <person name="Stolte C."/>
            <person name="Sykes S."/>
            <person name="Walk T."/>
            <person name="White J."/>
            <person name="Yu Q."/>
            <person name="Coleman M.L."/>
            <person name="Huang K.H."/>
            <person name="Weigele P.R."/>
            <person name="DeFrancesco A.S."/>
            <person name="Kern S.E."/>
            <person name="Thompson L.R."/>
            <person name="Fu R."/>
            <person name="Hombeck B."/>
            <person name="Chisholm S.W."/>
            <person name="Haas B."/>
            <person name="Nusbaum C."/>
            <person name="Galagan J."/>
            <person name="Birren B."/>
        </authorList>
    </citation>
    <scope>NUCLEOTIDE SEQUENCE [LARGE SCALE GENOMIC DNA]</scope>
    <source>
        <strain evidence="1">NATL1A-7</strain>
    </source>
</reference>
<sequence length="109" mass="13129">MSKRKPYYHNNWREYKDAPDHFFIPLPFDDFMDWKIAGWEIPSSVSCIIREDNRITGKVTEHVYKRQSDARNKAQAIMEAGESDFTVCTRDAIKQIYQKPYEDYDYEDY</sequence>
<gene>
    <name evidence="1" type="ORF">CYIG_00030</name>
</gene>
<dbReference type="EMBL" id="GU071102">
    <property type="protein sequence ID" value="ADP00103.1"/>
    <property type="molecule type" value="Genomic_DNA"/>
</dbReference>
<dbReference type="GeneID" id="11538081"/>
<dbReference type="RefSeq" id="YP_005087475.1">
    <property type="nucleotide sequence ID" value="NC_016658.1"/>
</dbReference>
<dbReference type="OrthoDB" id="22249at10239"/>
<proteinExistence type="predicted"/>
<accession>E3SN99</accession>
<keyword evidence="2" id="KW-1185">Reference proteome</keyword>
<evidence type="ECO:0000313" key="1">
    <source>
        <dbReference type="EMBL" id="ADP00103.1"/>
    </source>
</evidence>
<name>E3SN99_9CAUD</name>
<protein>
    <submittedName>
        <fullName evidence="1">Predicted protein</fullName>
    </submittedName>
</protein>
<dbReference type="KEGG" id="vg:11538081"/>